<dbReference type="KEGG" id="amv:ACMV_26270"/>
<evidence type="ECO:0000313" key="1">
    <source>
        <dbReference type="EMBL" id="BAJ81974.1"/>
    </source>
</evidence>
<sequence>MLNSFQLAGLLTHLFVLALGLGGLIGIIPLARGRRAGSGLVLMAISMGIVILAPRWNFGIAGVSAYVVGFLAGLWLLLGPEHG</sequence>
<proteinExistence type="predicted"/>
<organism evidence="1 2">
    <name type="scientific">Acidiphilium multivorum (strain DSM 11245 / JCM 8867 / NBRC 100883 / AIU 301)</name>
    <dbReference type="NCBI Taxonomy" id="926570"/>
    <lineage>
        <taxon>Bacteria</taxon>
        <taxon>Pseudomonadati</taxon>
        <taxon>Pseudomonadota</taxon>
        <taxon>Alphaproteobacteria</taxon>
        <taxon>Acetobacterales</taxon>
        <taxon>Acidocellaceae</taxon>
        <taxon>Acidiphilium</taxon>
    </lineage>
</organism>
<evidence type="ECO:0000313" key="2">
    <source>
        <dbReference type="Proteomes" id="UP000007100"/>
    </source>
</evidence>
<dbReference type="HOGENOM" id="CLU_2534973_0_0_5"/>
<protein>
    <submittedName>
        <fullName evidence="1">Uncharacterized protein</fullName>
    </submittedName>
</protein>
<dbReference type="Proteomes" id="UP000007100">
    <property type="component" value="Chromosome"/>
</dbReference>
<reference evidence="1 2" key="1">
    <citation type="submission" date="2010-12" db="EMBL/GenBank/DDBJ databases">
        <title>Whole genome sequence of Acidiphilium multivorum AIU301.</title>
        <authorList>
            <person name="Narita-Yamada S."/>
            <person name="Nakamura S."/>
            <person name="Ito N."/>
            <person name="Takarada H."/>
            <person name="Katano Y."/>
            <person name="Nakazawa H."/>
            <person name="Hosoyama A."/>
            <person name="Yamada R."/>
            <person name="Fujita N."/>
        </authorList>
    </citation>
    <scope>NUCLEOTIDE SEQUENCE [LARGE SCALE GENOMIC DNA]</scope>
    <source>
        <strain evidence="2">DSM 11245 / JCM 8867 / AIU301</strain>
    </source>
</reference>
<keyword evidence="2" id="KW-1185">Reference proteome</keyword>
<gene>
    <name evidence="1" type="ordered locus">ACMV_26270</name>
</gene>
<name>F0J328_ACIMA</name>
<accession>F0J328</accession>
<dbReference type="EMBL" id="AP012035">
    <property type="protein sequence ID" value="BAJ81974.1"/>
    <property type="molecule type" value="Genomic_DNA"/>
</dbReference>
<dbReference type="AlphaFoldDB" id="F0J328"/>